<dbReference type="OrthoDB" id="5451971at2"/>
<dbReference type="AlphaFoldDB" id="A0A432V0M6"/>
<feature type="region of interest" description="Disordered" evidence="1">
    <location>
        <begin position="250"/>
        <end position="285"/>
    </location>
</feature>
<evidence type="ECO:0000256" key="1">
    <source>
        <dbReference type="SAM" id="MobiDB-lite"/>
    </source>
</evidence>
<dbReference type="Proteomes" id="UP000281647">
    <property type="component" value="Unassembled WGS sequence"/>
</dbReference>
<evidence type="ECO:0000313" key="2">
    <source>
        <dbReference type="EMBL" id="RUM95729.1"/>
    </source>
</evidence>
<organism evidence="2 3">
    <name type="scientific">Borborobacter arsenicus</name>
    <dbReference type="NCBI Taxonomy" id="1851146"/>
    <lineage>
        <taxon>Bacteria</taxon>
        <taxon>Pseudomonadati</taxon>
        <taxon>Pseudomonadota</taxon>
        <taxon>Alphaproteobacteria</taxon>
        <taxon>Hyphomicrobiales</taxon>
        <taxon>Phyllobacteriaceae</taxon>
        <taxon>Borborobacter</taxon>
    </lineage>
</organism>
<gene>
    <name evidence="2" type="ORF">EET67_21635</name>
</gene>
<reference evidence="2 3" key="1">
    <citation type="submission" date="2018-11" db="EMBL/GenBank/DDBJ databases">
        <title>Pseudaminobacter arsenicus sp. nov., an arsenic-resistant bacterium isolated from arsenic-rich aquifers.</title>
        <authorList>
            <person name="Mu Y."/>
        </authorList>
    </citation>
    <scope>NUCLEOTIDE SEQUENCE [LARGE SCALE GENOMIC DNA]</scope>
    <source>
        <strain evidence="2 3">CB3</strain>
    </source>
</reference>
<accession>A0A432V0M6</accession>
<dbReference type="RefSeq" id="WP_128628425.1">
    <property type="nucleotide sequence ID" value="NZ_RKST01000032.1"/>
</dbReference>
<evidence type="ECO:0000313" key="3">
    <source>
        <dbReference type="Proteomes" id="UP000281647"/>
    </source>
</evidence>
<comment type="caution">
    <text evidence="2">The sequence shown here is derived from an EMBL/GenBank/DDBJ whole genome shotgun (WGS) entry which is preliminary data.</text>
</comment>
<sequence length="343" mass="37075">MSNNGELKYGGFTLGRIHAKSNRRKAEAYWLGFLEGVLASGSIESLETASIRAEAEQFLRLFGDEDAADLIQDLDTAYADFHNEIFGVISGIVDYRSKAFAAERDAKDTCNRFFGFCAGIACDGRLKVKEVEKLIGRIGRAPVLEEDPRIVSLRSVALEAVTDGHLSPEEEEDIGEWIARLVGDSCADTGIATYGNTPSIEGVLRDPGKLVFRDAGFVVTGAFSIGPERSSSAGFSNGVGRLPRASPAAPTILSLPRLPPGTGSTAIRGPRSSKRASSGSEGAFRISWRRSPSEGLWKELSETESPRHHPRSTPALTETALVSEEEVSPHVYHPPLVRGYRVL</sequence>
<keyword evidence="3" id="KW-1185">Reference proteome</keyword>
<protein>
    <submittedName>
        <fullName evidence="2">Uncharacterized protein</fullName>
    </submittedName>
</protein>
<proteinExistence type="predicted"/>
<dbReference type="EMBL" id="RKST01000032">
    <property type="protein sequence ID" value="RUM95729.1"/>
    <property type="molecule type" value="Genomic_DNA"/>
</dbReference>
<name>A0A432V0M6_9HYPH</name>